<accession>A0A6L6Q7Z0</accession>
<evidence type="ECO:0000256" key="5">
    <source>
        <dbReference type="NCBIfam" id="TIGR00205"/>
    </source>
</evidence>
<keyword evidence="3 4" id="KW-0975">Bacterial flagellum</keyword>
<dbReference type="HAMAP" id="MF_00724">
    <property type="entry name" value="FliE"/>
    <property type="match status" value="1"/>
</dbReference>
<dbReference type="Proteomes" id="UP000484015">
    <property type="component" value="Unassembled WGS sequence"/>
</dbReference>
<keyword evidence="6" id="KW-0282">Flagellum</keyword>
<dbReference type="GO" id="GO:0005198">
    <property type="term" value="F:structural molecule activity"/>
    <property type="evidence" value="ECO:0007669"/>
    <property type="project" value="UniProtKB-UniRule"/>
</dbReference>
<dbReference type="PRINTS" id="PR01006">
    <property type="entry name" value="FLGHOOKFLIE"/>
</dbReference>
<keyword evidence="7" id="KW-1185">Reference proteome</keyword>
<comment type="subcellular location">
    <subcellularLocation>
        <location evidence="1 4">Bacterial flagellum basal body</location>
    </subcellularLocation>
</comment>
<dbReference type="PANTHER" id="PTHR34653">
    <property type="match status" value="1"/>
</dbReference>
<name>A0A6L6Q7Z0_9BURK</name>
<dbReference type="GO" id="GO:0071973">
    <property type="term" value="P:bacterial-type flagellum-dependent cell motility"/>
    <property type="evidence" value="ECO:0007669"/>
    <property type="project" value="InterPro"/>
</dbReference>
<evidence type="ECO:0000313" key="7">
    <source>
        <dbReference type="Proteomes" id="UP000484015"/>
    </source>
</evidence>
<evidence type="ECO:0000313" key="6">
    <source>
        <dbReference type="EMBL" id="MTW05963.1"/>
    </source>
</evidence>
<organism evidence="6 7">
    <name type="scientific">Pseudoduganella ginsengisoli</name>
    <dbReference type="NCBI Taxonomy" id="1462440"/>
    <lineage>
        <taxon>Bacteria</taxon>
        <taxon>Pseudomonadati</taxon>
        <taxon>Pseudomonadota</taxon>
        <taxon>Betaproteobacteria</taxon>
        <taxon>Burkholderiales</taxon>
        <taxon>Oxalobacteraceae</taxon>
        <taxon>Telluria group</taxon>
        <taxon>Pseudoduganella</taxon>
    </lineage>
</organism>
<evidence type="ECO:0000256" key="2">
    <source>
        <dbReference type="ARBA" id="ARBA00009272"/>
    </source>
</evidence>
<protein>
    <recommendedName>
        <fullName evidence="4 5">Flagellar hook-basal body complex protein FliE</fullName>
    </recommendedName>
</protein>
<dbReference type="EMBL" id="WNLA01000033">
    <property type="protein sequence ID" value="MTW05963.1"/>
    <property type="molecule type" value="Genomic_DNA"/>
</dbReference>
<sequence length="100" mass="10743">MTVDAIQFLPPLLMPAAPGPAAAAPAPSGQFAAWFGTQLADANAQLEKADLGIQRLAAGDAGNLHQVMIDLEQAKLSVQLVMQVRNHMLDAYRELMQMQM</sequence>
<comment type="caution">
    <text evidence="6">The sequence shown here is derived from an EMBL/GenBank/DDBJ whole genome shotgun (WGS) entry which is preliminary data.</text>
</comment>
<reference evidence="6 7" key="1">
    <citation type="submission" date="2019-11" db="EMBL/GenBank/DDBJ databases">
        <title>Type strains purchased from KCTC, JCM and DSMZ.</title>
        <authorList>
            <person name="Lu H."/>
        </authorList>
    </citation>
    <scope>NUCLEOTIDE SEQUENCE [LARGE SCALE GENOMIC DNA]</scope>
    <source>
        <strain evidence="6 7">KCTC 42409</strain>
    </source>
</reference>
<dbReference type="OrthoDB" id="8909229at2"/>
<dbReference type="GO" id="GO:0003774">
    <property type="term" value="F:cytoskeletal motor activity"/>
    <property type="evidence" value="ECO:0007669"/>
    <property type="project" value="InterPro"/>
</dbReference>
<evidence type="ECO:0000256" key="3">
    <source>
        <dbReference type="ARBA" id="ARBA00023143"/>
    </source>
</evidence>
<dbReference type="NCBIfam" id="TIGR00205">
    <property type="entry name" value="fliE"/>
    <property type="match status" value="1"/>
</dbReference>
<dbReference type="InterPro" id="IPR001624">
    <property type="entry name" value="FliE"/>
</dbReference>
<keyword evidence="6" id="KW-0966">Cell projection</keyword>
<keyword evidence="6" id="KW-0969">Cilium</keyword>
<gene>
    <name evidence="4 6" type="primary">fliE</name>
    <name evidence="6" type="ORF">GM668_28175</name>
</gene>
<dbReference type="AlphaFoldDB" id="A0A6L6Q7Z0"/>
<comment type="similarity">
    <text evidence="2 4">Belongs to the FliE family.</text>
</comment>
<evidence type="ECO:0000256" key="4">
    <source>
        <dbReference type="HAMAP-Rule" id="MF_00724"/>
    </source>
</evidence>
<dbReference type="RefSeq" id="WP_155442303.1">
    <property type="nucleotide sequence ID" value="NZ_WNLA01000033.1"/>
</dbReference>
<evidence type="ECO:0000256" key="1">
    <source>
        <dbReference type="ARBA" id="ARBA00004117"/>
    </source>
</evidence>
<dbReference type="Pfam" id="PF02049">
    <property type="entry name" value="FliE"/>
    <property type="match status" value="1"/>
</dbReference>
<proteinExistence type="inferred from homology"/>
<dbReference type="PANTHER" id="PTHR34653:SF1">
    <property type="entry name" value="FLAGELLAR HOOK-BASAL BODY COMPLEX PROTEIN FLIE"/>
    <property type="match status" value="1"/>
</dbReference>
<dbReference type="GO" id="GO:0009425">
    <property type="term" value="C:bacterial-type flagellum basal body"/>
    <property type="evidence" value="ECO:0007669"/>
    <property type="project" value="UniProtKB-SubCell"/>
</dbReference>